<keyword evidence="3" id="KW-1185">Reference proteome</keyword>
<dbReference type="SUPFAM" id="SSF52540">
    <property type="entry name" value="P-loop containing nucleoside triphosphate hydrolases"/>
    <property type="match status" value="1"/>
</dbReference>
<feature type="non-terminal residue" evidence="2">
    <location>
        <position position="1"/>
    </location>
</feature>
<keyword evidence="2" id="KW-0808">Transferase</keyword>
<feature type="non-terminal residue" evidence="2">
    <location>
        <position position="84"/>
    </location>
</feature>
<keyword evidence="2" id="KW-0418">Kinase</keyword>
<dbReference type="EMBL" id="JAGSMN010002516">
    <property type="protein sequence ID" value="MBR7679297.1"/>
    <property type="molecule type" value="Genomic_DNA"/>
</dbReference>
<dbReference type="InterPro" id="IPR022488">
    <property type="entry name" value="PPK2-related"/>
</dbReference>
<reference evidence="2" key="1">
    <citation type="submission" date="2021-04" db="EMBL/GenBank/DDBJ databases">
        <title>Sequencing of actinobacteria type strains.</title>
        <authorList>
            <person name="Nguyen G.-S."/>
            <person name="Wentzel A."/>
        </authorList>
    </citation>
    <scope>NUCLEOTIDE SEQUENCE</scope>
    <source>
        <strain evidence="2">DSM 42095</strain>
    </source>
</reference>
<accession>A0A8T4JAG4</accession>
<name>A0A8T4JAG4_9ACTN</name>
<sequence>RRKRVLQIELLKMQSGVKETGARIVIVCEGRDAAGKGGTIKRFTERLNPRGARVVALDKPTEKEAGQWYFQRYIAHLPSPGEIV</sequence>
<gene>
    <name evidence="2" type="ORF">KDA82_41490</name>
</gene>
<dbReference type="AlphaFoldDB" id="A0A8T4JAG4"/>
<dbReference type="Gene3D" id="3.40.50.300">
    <property type="entry name" value="P-loop containing nucleotide triphosphate hydrolases"/>
    <property type="match status" value="1"/>
</dbReference>
<evidence type="ECO:0000313" key="3">
    <source>
        <dbReference type="Proteomes" id="UP000675554"/>
    </source>
</evidence>
<organism evidence="2 3">
    <name type="scientific">Streptomyces daliensis</name>
    <dbReference type="NCBI Taxonomy" id="299421"/>
    <lineage>
        <taxon>Bacteria</taxon>
        <taxon>Bacillati</taxon>
        <taxon>Actinomycetota</taxon>
        <taxon>Actinomycetes</taxon>
        <taxon>Kitasatosporales</taxon>
        <taxon>Streptomycetaceae</taxon>
        <taxon>Streptomyces</taxon>
    </lineage>
</organism>
<proteinExistence type="predicted"/>
<feature type="domain" description="Polyphosphate kinase-2-related" evidence="1">
    <location>
        <begin position="2"/>
        <end position="84"/>
    </location>
</feature>
<dbReference type="InterPro" id="IPR027417">
    <property type="entry name" value="P-loop_NTPase"/>
</dbReference>
<dbReference type="Proteomes" id="UP000675554">
    <property type="component" value="Unassembled WGS sequence"/>
</dbReference>
<dbReference type="PANTHER" id="PTHR34383:SF1">
    <property type="entry name" value="ADP-POLYPHOSPHATE PHOSPHOTRANSFERASE"/>
    <property type="match status" value="1"/>
</dbReference>
<comment type="caution">
    <text evidence="2">The sequence shown here is derived from an EMBL/GenBank/DDBJ whole genome shotgun (WGS) entry which is preliminary data.</text>
</comment>
<evidence type="ECO:0000259" key="1">
    <source>
        <dbReference type="Pfam" id="PF03976"/>
    </source>
</evidence>
<dbReference type="PANTHER" id="PTHR34383">
    <property type="entry name" value="POLYPHOSPHATE:AMP PHOSPHOTRANSFERASE-RELATED"/>
    <property type="match status" value="1"/>
</dbReference>
<dbReference type="Pfam" id="PF03976">
    <property type="entry name" value="PPK2"/>
    <property type="match status" value="1"/>
</dbReference>
<dbReference type="GO" id="GO:0016301">
    <property type="term" value="F:kinase activity"/>
    <property type="evidence" value="ECO:0007669"/>
    <property type="project" value="UniProtKB-KW"/>
</dbReference>
<evidence type="ECO:0000313" key="2">
    <source>
        <dbReference type="EMBL" id="MBR7679297.1"/>
    </source>
</evidence>
<protein>
    <submittedName>
        <fullName evidence="2">Polyphosphate kinase 2</fullName>
    </submittedName>
</protein>